<evidence type="ECO:0000313" key="1">
    <source>
        <dbReference type="EMBL" id="KIJ06798.1"/>
    </source>
</evidence>
<dbReference type="OrthoDB" id="3259646at2759"/>
<dbReference type="Proteomes" id="UP000053647">
    <property type="component" value="Unassembled WGS sequence"/>
</dbReference>
<protein>
    <submittedName>
        <fullName evidence="1">Uncharacterized protein</fullName>
    </submittedName>
</protein>
<reference evidence="1 2" key="1">
    <citation type="submission" date="2014-06" db="EMBL/GenBank/DDBJ databases">
        <authorList>
            <consortium name="DOE Joint Genome Institute"/>
            <person name="Kuo A."/>
            <person name="Kohler A."/>
            <person name="Nagy L.G."/>
            <person name="Floudas D."/>
            <person name="Copeland A."/>
            <person name="Barry K.W."/>
            <person name="Cichocki N."/>
            <person name="Veneault-Fourrey C."/>
            <person name="LaButti K."/>
            <person name="Lindquist E.A."/>
            <person name="Lipzen A."/>
            <person name="Lundell T."/>
            <person name="Morin E."/>
            <person name="Murat C."/>
            <person name="Sun H."/>
            <person name="Tunlid A."/>
            <person name="Henrissat B."/>
            <person name="Grigoriev I.V."/>
            <person name="Hibbett D.S."/>
            <person name="Martin F."/>
            <person name="Nordberg H.P."/>
            <person name="Cantor M.N."/>
            <person name="Hua S.X."/>
        </authorList>
    </citation>
    <scope>NUCLEOTIDE SEQUENCE [LARGE SCALE GENOMIC DNA]</scope>
    <source>
        <strain evidence="1 2">ATCC 200175</strain>
    </source>
</reference>
<dbReference type="HOGENOM" id="CLU_036463_0_0_1"/>
<dbReference type="AlphaFoldDB" id="A0A0C9T660"/>
<organism evidence="1 2">
    <name type="scientific">Paxillus involutus ATCC 200175</name>
    <dbReference type="NCBI Taxonomy" id="664439"/>
    <lineage>
        <taxon>Eukaryota</taxon>
        <taxon>Fungi</taxon>
        <taxon>Dikarya</taxon>
        <taxon>Basidiomycota</taxon>
        <taxon>Agaricomycotina</taxon>
        <taxon>Agaricomycetes</taxon>
        <taxon>Agaricomycetidae</taxon>
        <taxon>Boletales</taxon>
        <taxon>Paxilineae</taxon>
        <taxon>Paxillaceae</taxon>
        <taxon>Paxillus</taxon>
    </lineage>
</organism>
<accession>A0A0C9T660</accession>
<name>A0A0C9T660_PAXIN</name>
<sequence length="553" mass="61365">MGTEHSPTALSSPDDPITKMKAMDLPTGLGQSPIDLQQISAGLGQIPAAFYVNILVGDKEYQTARNPARVDGGMTEWQDHIYLLSDLSSMVELRIYASFELGPMLGRGELLQKFSIGVGELLDRCNVSRSICFVPEECEVVTLCPSLEATVELLSPQDTNVIIFCAPVSAESDEERAVAEATDVGHMRRYYKDADESHINNAITQFHRVLDRCPINHPARSAALTNLALSKFISSQVRGAHRDLDVPIFLFKDALDLCPRDHPDHPPTMLKLAITLLSRFNKRGDATDADEANQLLANVLDICLPDSREYTSAELVTPMLAMHTGVNAVGDTSAAVAVSSIRSGNQRSPYSLDQLRRDLEQCNQQDNPRLLDDVISQLRSALSFYGPGQPGWIGWKESLAIALGLCFERQGQKQDLEDVLLFSREMLVWTSRHRTHHRHSLKHLAGVLRRQFRQDGDRKDLEEGIQLSRDVLALTPPGHPDRAISLCNLGIDLSAQFKQSGDRDDLDEAIQLHRDALVLRPPGHPDHSMSLCNLAVDLITRFEQNLLDTQIVP</sequence>
<evidence type="ECO:0000313" key="2">
    <source>
        <dbReference type="Proteomes" id="UP000053647"/>
    </source>
</evidence>
<proteinExistence type="predicted"/>
<dbReference type="InterPro" id="IPR011990">
    <property type="entry name" value="TPR-like_helical_dom_sf"/>
</dbReference>
<dbReference type="EMBL" id="KN820153">
    <property type="protein sequence ID" value="KIJ06798.1"/>
    <property type="molecule type" value="Genomic_DNA"/>
</dbReference>
<dbReference type="Pfam" id="PF13374">
    <property type="entry name" value="TPR_10"/>
    <property type="match status" value="2"/>
</dbReference>
<reference evidence="2" key="2">
    <citation type="submission" date="2015-01" db="EMBL/GenBank/DDBJ databases">
        <title>Evolutionary Origins and Diversification of the Mycorrhizal Mutualists.</title>
        <authorList>
            <consortium name="DOE Joint Genome Institute"/>
            <consortium name="Mycorrhizal Genomics Consortium"/>
            <person name="Kohler A."/>
            <person name="Kuo A."/>
            <person name="Nagy L.G."/>
            <person name="Floudas D."/>
            <person name="Copeland A."/>
            <person name="Barry K.W."/>
            <person name="Cichocki N."/>
            <person name="Veneault-Fourrey C."/>
            <person name="LaButti K."/>
            <person name="Lindquist E.A."/>
            <person name="Lipzen A."/>
            <person name="Lundell T."/>
            <person name="Morin E."/>
            <person name="Murat C."/>
            <person name="Riley R."/>
            <person name="Ohm R."/>
            <person name="Sun H."/>
            <person name="Tunlid A."/>
            <person name="Henrissat B."/>
            <person name="Grigoriev I.V."/>
            <person name="Hibbett D.S."/>
            <person name="Martin F."/>
        </authorList>
    </citation>
    <scope>NUCLEOTIDE SEQUENCE [LARGE SCALE GENOMIC DNA]</scope>
    <source>
        <strain evidence="2">ATCC 200175</strain>
    </source>
</reference>
<gene>
    <name evidence="1" type="ORF">PAXINDRAFT_19999</name>
</gene>
<dbReference type="Gene3D" id="1.25.40.10">
    <property type="entry name" value="Tetratricopeptide repeat domain"/>
    <property type="match status" value="1"/>
</dbReference>
<keyword evidence="2" id="KW-1185">Reference proteome</keyword>